<dbReference type="Proteomes" id="UP000184363">
    <property type="component" value="Unassembled WGS sequence"/>
</dbReference>
<keyword evidence="2" id="KW-1185">Reference proteome</keyword>
<dbReference type="STRING" id="1848.SAMN05443637_107209"/>
<gene>
    <name evidence="1" type="ORF">SAMN05443637_107209</name>
</gene>
<evidence type="ECO:0008006" key="3">
    <source>
        <dbReference type="Google" id="ProtNLM"/>
    </source>
</evidence>
<dbReference type="Gene3D" id="2.60.120.10">
    <property type="entry name" value="Jelly Rolls"/>
    <property type="match status" value="1"/>
</dbReference>
<dbReference type="InterPro" id="IPR014710">
    <property type="entry name" value="RmlC-like_jellyroll"/>
</dbReference>
<sequence>MRSQAKLFMNGVCGRSRIDDNEWEYFVDPQENPKFFEHMSEPVKVQFLGKSWAEGPWIVPNKFGPNVRADRHAHNYTTIYYITKGSMTFNDGSGWYYPGDLRWIEPYNEYGPEEAGPDGVEFLLISYGPIDVQWADGDTYTVKE</sequence>
<protein>
    <recommendedName>
        <fullName evidence="3">AraC-type arabinose-binding/dimerisation domain-containing protein</fullName>
    </recommendedName>
</protein>
<organism evidence="1 2">
    <name type="scientific">Pseudonocardia thermophila</name>
    <dbReference type="NCBI Taxonomy" id="1848"/>
    <lineage>
        <taxon>Bacteria</taxon>
        <taxon>Bacillati</taxon>
        <taxon>Actinomycetota</taxon>
        <taxon>Actinomycetes</taxon>
        <taxon>Pseudonocardiales</taxon>
        <taxon>Pseudonocardiaceae</taxon>
        <taxon>Pseudonocardia</taxon>
    </lineage>
</organism>
<reference evidence="1 2" key="1">
    <citation type="submission" date="2016-11" db="EMBL/GenBank/DDBJ databases">
        <authorList>
            <person name="Jaros S."/>
            <person name="Januszkiewicz K."/>
            <person name="Wedrychowicz H."/>
        </authorList>
    </citation>
    <scope>NUCLEOTIDE SEQUENCE [LARGE SCALE GENOMIC DNA]</scope>
    <source>
        <strain evidence="1 2">DSM 43832</strain>
    </source>
</reference>
<dbReference type="RefSeq" id="WP_143172096.1">
    <property type="nucleotide sequence ID" value="NZ_CALGVN010000045.1"/>
</dbReference>
<dbReference type="InterPro" id="IPR011051">
    <property type="entry name" value="RmlC_Cupin_sf"/>
</dbReference>
<evidence type="ECO:0000313" key="2">
    <source>
        <dbReference type="Proteomes" id="UP000184363"/>
    </source>
</evidence>
<dbReference type="SUPFAM" id="SSF51182">
    <property type="entry name" value="RmlC-like cupins"/>
    <property type="match status" value="1"/>
</dbReference>
<accession>A0A1M6T7Q2</accession>
<dbReference type="OrthoDB" id="3572465at2"/>
<dbReference type="EMBL" id="FRAP01000007">
    <property type="protein sequence ID" value="SHK53005.1"/>
    <property type="molecule type" value="Genomic_DNA"/>
</dbReference>
<dbReference type="AlphaFoldDB" id="A0A1M6T7Q2"/>
<evidence type="ECO:0000313" key="1">
    <source>
        <dbReference type="EMBL" id="SHK53005.1"/>
    </source>
</evidence>
<name>A0A1M6T7Q2_PSETH</name>
<proteinExistence type="predicted"/>